<organism evidence="5 6">
    <name type="scientific">Brenthis ino</name>
    <name type="common">lesser marbled fritillary</name>
    <dbReference type="NCBI Taxonomy" id="405034"/>
    <lineage>
        <taxon>Eukaryota</taxon>
        <taxon>Metazoa</taxon>
        <taxon>Ecdysozoa</taxon>
        <taxon>Arthropoda</taxon>
        <taxon>Hexapoda</taxon>
        <taxon>Insecta</taxon>
        <taxon>Pterygota</taxon>
        <taxon>Neoptera</taxon>
        <taxon>Endopterygota</taxon>
        <taxon>Lepidoptera</taxon>
        <taxon>Glossata</taxon>
        <taxon>Ditrysia</taxon>
        <taxon>Papilionoidea</taxon>
        <taxon>Nymphalidae</taxon>
        <taxon>Heliconiinae</taxon>
        <taxon>Argynnini</taxon>
        <taxon>Brenthis</taxon>
    </lineage>
</organism>
<dbReference type="GO" id="GO:0032543">
    <property type="term" value="P:mitochondrial translation"/>
    <property type="evidence" value="ECO:0007669"/>
    <property type="project" value="TreeGrafter"/>
</dbReference>
<keyword evidence="2" id="KW-0648">Protein biosynthesis</keyword>
<dbReference type="AlphaFoldDB" id="A0A8J9YK26"/>
<evidence type="ECO:0000256" key="3">
    <source>
        <dbReference type="ARBA" id="ARBA00023134"/>
    </source>
</evidence>
<evidence type="ECO:0000256" key="1">
    <source>
        <dbReference type="ARBA" id="ARBA00022741"/>
    </source>
</evidence>
<dbReference type="PANTHER" id="PTHR43261">
    <property type="entry name" value="TRANSLATION ELONGATION FACTOR G-RELATED"/>
    <property type="match status" value="1"/>
</dbReference>
<evidence type="ECO:0000313" key="6">
    <source>
        <dbReference type="Proteomes" id="UP000838878"/>
    </source>
</evidence>
<dbReference type="InterPro" id="IPR000795">
    <property type="entry name" value="T_Tr_GTP-bd_dom"/>
</dbReference>
<dbReference type="Pfam" id="PF00009">
    <property type="entry name" value="GTP_EFTU"/>
    <property type="match status" value="1"/>
</dbReference>
<dbReference type="Gene3D" id="3.40.50.300">
    <property type="entry name" value="P-loop containing nucleotide triphosphate hydrolases"/>
    <property type="match status" value="1"/>
</dbReference>
<dbReference type="InterPro" id="IPR031157">
    <property type="entry name" value="G_TR_CS"/>
</dbReference>
<evidence type="ECO:0000259" key="4">
    <source>
        <dbReference type="Pfam" id="PF00009"/>
    </source>
</evidence>
<dbReference type="OrthoDB" id="7367200at2759"/>
<dbReference type="GO" id="GO:0005525">
    <property type="term" value="F:GTP binding"/>
    <property type="evidence" value="ECO:0007669"/>
    <property type="project" value="UniProtKB-KW"/>
</dbReference>
<accession>A0A8J9YK26</accession>
<proteinExistence type="predicted"/>
<dbReference type="GO" id="GO:0003924">
    <property type="term" value="F:GTPase activity"/>
    <property type="evidence" value="ECO:0007669"/>
    <property type="project" value="InterPro"/>
</dbReference>
<evidence type="ECO:0000313" key="5">
    <source>
        <dbReference type="EMBL" id="CAH0728656.1"/>
    </source>
</evidence>
<dbReference type="InterPro" id="IPR027417">
    <property type="entry name" value="P-loop_NTPase"/>
</dbReference>
<name>A0A8J9YK26_9NEOP</name>
<dbReference type="PRINTS" id="PR00315">
    <property type="entry name" value="ELONGATNFCT"/>
</dbReference>
<dbReference type="GO" id="GO:0032790">
    <property type="term" value="P:ribosome disassembly"/>
    <property type="evidence" value="ECO:0007669"/>
    <property type="project" value="TreeGrafter"/>
</dbReference>
<protein>
    <recommendedName>
        <fullName evidence="4">Tr-type G domain-containing protein</fullName>
    </recommendedName>
</protein>
<dbReference type="EMBL" id="OV170227">
    <property type="protein sequence ID" value="CAH0728656.1"/>
    <property type="molecule type" value="Genomic_DNA"/>
</dbReference>
<evidence type="ECO:0000256" key="2">
    <source>
        <dbReference type="ARBA" id="ARBA00022917"/>
    </source>
</evidence>
<dbReference type="InterPro" id="IPR005225">
    <property type="entry name" value="Small_GTP-bd"/>
</dbReference>
<feature type="non-terminal residue" evidence="5">
    <location>
        <position position="145"/>
    </location>
</feature>
<feature type="domain" description="Tr-type G" evidence="4">
    <location>
        <begin position="36"/>
        <end position="140"/>
    </location>
</feature>
<dbReference type="GO" id="GO:0005739">
    <property type="term" value="C:mitochondrion"/>
    <property type="evidence" value="ECO:0007669"/>
    <property type="project" value="TreeGrafter"/>
</dbReference>
<keyword evidence="1" id="KW-0547">Nucleotide-binding</keyword>
<keyword evidence="6" id="KW-1185">Reference proteome</keyword>
<dbReference type="NCBIfam" id="TIGR00231">
    <property type="entry name" value="small_GTP"/>
    <property type="match status" value="1"/>
</dbReference>
<dbReference type="PANTHER" id="PTHR43261:SF1">
    <property type="entry name" value="RIBOSOME-RELEASING FACTOR 2, MITOCHONDRIAL"/>
    <property type="match status" value="1"/>
</dbReference>
<dbReference type="SUPFAM" id="SSF52540">
    <property type="entry name" value="P-loop containing nucleoside triphosphate hydrolases"/>
    <property type="match status" value="1"/>
</dbReference>
<sequence length="145" mass="16335">MKSFSVVNYYRKFLKNVHIRQYSSSESNREKNGINKIRNIGILAHIDAGKTTTTERMLFYSGTIRSMGEVHHGNTVTDYMEQERQRGITITSAAVSFPWRGYQINLIDTPGHIDFTMEVEQSLSVLDGAVVVLDGSAGINLFQLC</sequence>
<dbReference type="Proteomes" id="UP000838878">
    <property type="component" value="Chromosome 7"/>
</dbReference>
<reference evidence="5" key="1">
    <citation type="submission" date="2021-12" db="EMBL/GenBank/DDBJ databases">
        <authorList>
            <person name="Martin H S."/>
        </authorList>
    </citation>
    <scope>NUCLEOTIDE SEQUENCE</scope>
</reference>
<dbReference type="PROSITE" id="PS00301">
    <property type="entry name" value="G_TR_1"/>
    <property type="match status" value="1"/>
</dbReference>
<gene>
    <name evidence="5" type="ORF">BINO364_LOCUS13851</name>
</gene>
<keyword evidence="3" id="KW-0342">GTP-binding</keyword>